<dbReference type="RefSeq" id="WP_369329585.1">
    <property type="nucleotide sequence ID" value="NZ_JAULBC010000003.1"/>
</dbReference>
<accession>A0ABV3ZE73</accession>
<keyword evidence="1" id="KW-0889">Transcription antitermination</keyword>
<feature type="domain" description="NusG-like N-terminal" evidence="4">
    <location>
        <begin position="5"/>
        <end position="103"/>
    </location>
</feature>
<evidence type="ECO:0000256" key="1">
    <source>
        <dbReference type="ARBA" id="ARBA00022814"/>
    </source>
</evidence>
<dbReference type="InterPro" id="IPR036735">
    <property type="entry name" value="NGN_dom_sf"/>
</dbReference>
<sequence>MHDFSTGWYVIYTKSRHEKKVAQQLGGMELQYFLPTTRILRIWPTKKKYVQMPLFPSYVFVKLENLQHYFDSLQIPGVLYFVKIGNQIASIKESIIHKLQAIISNKLDDIEVLSGHFNPGATVNIHAGPFKGFSCEVIEHRGKNKILVRIELLQRNILVDMPSYCLEVNAV</sequence>
<dbReference type="SUPFAM" id="SSF82679">
    <property type="entry name" value="N-utilization substance G protein NusG, N-terminal domain"/>
    <property type="match status" value="1"/>
</dbReference>
<dbReference type="NCBIfam" id="NF033644">
    <property type="entry name" value="antiterm_UpxY"/>
    <property type="match status" value="1"/>
</dbReference>
<dbReference type="InterPro" id="IPR006645">
    <property type="entry name" value="NGN-like_dom"/>
</dbReference>
<comment type="caution">
    <text evidence="5">The sequence shown here is derived from an EMBL/GenBank/DDBJ whole genome shotgun (WGS) entry which is preliminary data.</text>
</comment>
<gene>
    <name evidence="5" type="ORF">QTN47_11760</name>
</gene>
<dbReference type="Gene3D" id="3.30.70.940">
    <property type="entry name" value="NusG, N-terminal domain"/>
    <property type="match status" value="1"/>
</dbReference>
<evidence type="ECO:0000259" key="4">
    <source>
        <dbReference type="SMART" id="SM00738"/>
    </source>
</evidence>
<keyword evidence="6" id="KW-1185">Reference proteome</keyword>
<organism evidence="5 6">
    <name type="scientific">Danxiaibacter flavus</name>
    <dbReference type="NCBI Taxonomy" id="3049108"/>
    <lineage>
        <taxon>Bacteria</taxon>
        <taxon>Pseudomonadati</taxon>
        <taxon>Bacteroidota</taxon>
        <taxon>Chitinophagia</taxon>
        <taxon>Chitinophagales</taxon>
        <taxon>Chitinophagaceae</taxon>
        <taxon>Danxiaibacter</taxon>
    </lineage>
</organism>
<dbReference type="PANTHER" id="PTHR30265">
    <property type="entry name" value="RHO-INTERACTING TRANSCRIPTION TERMINATION FACTOR NUSG"/>
    <property type="match status" value="1"/>
</dbReference>
<dbReference type="PANTHER" id="PTHR30265:SF4">
    <property type="entry name" value="KOW MOTIF FAMILY PROTEIN, EXPRESSED"/>
    <property type="match status" value="1"/>
</dbReference>
<evidence type="ECO:0000256" key="3">
    <source>
        <dbReference type="ARBA" id="ARBA00023163"/>
    </source>
</evidence>
<protein>
    <submittedName>
        <fullName evidence="5">UpxY family transcription antiterminator</fullName>
    </submittedName>
</protein>
<proteinExistence type="predicted"/>
<reference evidence="5 6" key="1">
    <citation type="submission" date="2023-07" db="EMBL/GenBank/DDBJ databases">
        <authorList>
            <person name="Lian W.-H."/>
        </authorList>
    </citation>
    <scope>NUCLEOTIDE SEQUENCE [LARGE SCALE GENOMIC DNA]</scope>
    <source>
        <strain evidence="5 6">SYSU DXS3180</strain>
    </source>
</reference>
<evidence type="ECO:0000313" key="5">
    <source>
        <dbReference type="EMBL" id="MEX6688177.1"/>
    </source>
</evidence>
<dbReference type="Proteomes" id="UP001560573">
    <property type="component" value="Unassembled WGS sequence"/>
</dbReference>
<dbReference type="InterPro" id="IPR043425">
    <property type="entry name" value="NusG-like"/>
</dbReference>
<dbReference type="Pfam" id="PF02357">
    <property type="entry name" value="NusG"/>
    <property type="match status" value="1"/>
</dbReference>
<evidence type="ECO:0000313" key="6">
    <source>
        <dbReference type="Proteomes" id="UP001560573"/>
    </source>
</evidence>
<dbReference type="EMBL" id="JAULBC010000003">
    <property type="protein sequence ID" value="MEX6688177.1"/>
    <property type="molecule type" value="Genomic_DNA"/>
</dbReference>
<dbReference type="CDD" id="cd06091">
    <property type="entry name" value="KOW_NusG"/>
    <property type="match status" value="1"/>
</dbReference>
<dbReference type="SMART" id="SM00738">
    <property type="entry name" value="NGN"/>
    <property type="match status" value="1"/>
</dbReference>
<keyword evidence="2" id="KW-0805">Transcription regulation</keyword>
<keyword evidence="3" id="KW-0804">Transcription</keyword>
<dbReference type="InterPro" id="IPR008991">
    <property type="entry name" value="Translation_prot_SH3-like_sf"/>
</dbReference>
<name>A0ABV3ZE73_9BACT</name>
<dbReference type="SUPFAM" id="SSF50104">
    <property type="entry name" value="Translation proteins SH3-like domain"/>
    <property type="match status" value="1"/>
</dbReference>
<evidence type="ECO:0000256" key="2">
    <source>
        <dbReference type="ARBA" id="ARBA00023015"/>
    </source>
</evidence>